<evidence type="ECO:0000313" key="1">
    <source>
        <dbReference type="EMBL" id="GME76690.1"/>
    </source>
</evidence>
<dbReference type="EMBL" id="BSXS01001610">
    <property type="protein sequence ID" value="GME76690.1"/>
    <property type="molecule type" value="Genomic_DNA"/>
</dbReference>
<comment type="caution">
    <text evidence="1">The sequence shown here is derived from an EMBL/GenBank/DDBJ whole genome shotgun (WGS) entry which is preliminary data.</text>
</comment>
<name>A0ACB5SYT8_AMBMO</name>
<protein>
    <submittedName>
        <fullName evidence="1">Unnamed protein product</fullName>
    </submittedName>
</protein>
<dbReference type="Proteomes" id="UP001165064">
    <property type="component" value="Unassembled WGS sequence"/>
</dbReference>
<proteinExistence type="predicted"/>
<keyword evidence="2" id="KW-1185">Reference proteome</keyword>
<evidence type="ECO:0000313" key="2">
    <source>
        <dbReference type="Proteomes" id="UP001165064"/>
    </source>
</evidence>
<accession>A0ACB5SYT8</accession>
<gene>
    <name evidence="1" type="ORF">Amon02_000272200</name>
</gene>
<sequence length="204" mass="23435">MAETPDKTTTKSKIEQVVKDEDKKEYSGVTAVLLTVDDIKQLIQNIIEAEGIDEKDAFFKKWNVDQWNQLAAFSIKQSELEKIYPNDEEERPPVITHARRQRKRVGIFIPTFGLGSGGTRRWLGKQIKSLRNIKKGGDFTDVSKVGKQRPYIQSADGTKEWQEMANNLDCDPYRMEIVRGYIENALKEKDLEPDTRTRAILMVS</sequence>
<organism evidence="1 2">
    <name type="scientific">Ambrosiozyma monospora</name>
    <name type="common">Yeast</name>
    <name type="synonym">Endomycopsis monosporus</name>
    <dbReference type="NCBI Taxonomy" id="43982"/>
    <lineage>
        <taxon>Eukaryota</taxon>
        <taxon>Fungi</taxon>
        <taxon>Dikarya</taxon>
        <taxon>Ascomycota</taxon>
        <taxon>Saccharomycotina</taxon>
        <taxon>Pichiomycetes</taxon>
        <taxon>Pichiales</taxon>
        <taxon>Pichiaceae</taxon>
        <taxon>Ambrosiozyma</taxon>
    </lineage>
</organism>
<reference evidence="1" key="1">
    <citation type="submission" date="2023-04" db="EMBL/GenBank/DDBJ databases">
        <title>Ambrosiozyma monospora NBRC 10751.</title>
        <authorList>
            <person name="Ichikawa N."/>
            <person name="Sato H."/>
            <person name="Tonouchi N."/>
        </authorList>
    </citation>
    <scope>NUCLEOTIDE SEQUENCE</scope>
    <source>
        <strain evidence="1">NBRC 10751</strain>
    </source>
</reference>